<dbReference type="Proteomes" id="UP000215914">
    <property type="component" value="Chromosome 15"/>
</dbReference>
<feature type="transmembrane region" description="Helical" evidence="1">
    <location>
        <begin position="84"/>
        <end position="103"/>
    </location>
</feature>
<gene>
    <name evidence="2" type="ORF">HannXRQ_Chr15g0479791</name>
</gene>
<sequence length="109" mass="12408">MYYDIITCGLEFLLCFSNLITLSSQSFSLPIKQKTLSFGKWILLVQLSVLLFNLCWSLLRNTLGFLVSSTKSLNAWSLHEEGVVVVYGLLCSVLNIQILMNLLNLRFEL</sequence>
<keyword evidence="1" id="KW-0472">Membrane</keyword>
<keyword evidence="1" id="KW-1133">Transmembrane helix</keyword>
<keyword evidence="3" id="KW-1185">Reference proteome</keyword>
<dbReference type="EMBL" id="CM007904">
    <property type="protein sequence ID" value="OTF95137.1"/>
    <property type="molecule type" value="Genomic_DNA"/>
</dbReference>
<feature type="transmembrane region" description="Helical" evidence="1">
    <location>
        <begin position="41"/>
        <end position="59"/>
    </location>
</feature>
<name>A0A251S8H1_HELAN</name>
<evidence type="ECO:0000313" key="2">
    <source>
        <dbReference type="EMBL" id="OTF95137.1"/>
    </source>
</evidence>
<keyword evidence="1" id="KW-0812">Transmembrane</keyword>
<evidence type="ECO:0000256" key="1">
    <source>
        <dbReference type="SAM" id="Phobius"/>
    </source>
</evidence>
<organism evidence="2 3">
    <name type="scientific">Helianthus annuus</name>
    <name type="common">Common sunflower</name>
    <dbReference type="NCBI Taxonomy" id="4232"/>
    <lineage>
        <taxon>Eukaryota</taxon>
        <taxon>Viridiplantae</taxon>
        <taxon>Streptophyta</taxon>
        <taxon>Embryophyta</taxon>
        <taxon>Tracheophyta</taxon>
        <taxon>Spermatophyta</taxon>
        <taxon>Magnoliopsida</taxon>
        <taxon>eudicotyledons</taxon>
        <taxon>Gunneridae</taxon>
        <taxon>Pentapetalae</taxon>
        <taxon>asterids</taxon>
        <taxon>campanulids</taxon>
        <taxon>Asterales</taxon>
        <taxon>Asteraceae</taxon>
        <taxon>Asteroideae</taxon>
        <taxon>Heliantheae alliance</taxon>
        <taxon>Heliantheae</taxon>
        <taxon>Helianthus</taxon>
    </lineage>
</organism>
<dbReference type="InParanoid" id="A0A251S8H1"/>
<dbReference type="AlphaFoldDB" id="A0A251S8H1"/>
<evidence type="ECO:0000313" key="3">
    <source>
        <dbReference type="Proteomes" id="UP000215914"/>
    </source>
</evidence>
<reference evidence="3" key="1">
    <citation type="journal article" date="2017" name="Nature">
        <title>The sunflower genome provides insights into oil metabolism, flowering and Asterid evolution.</title>
        <authorList>
            <person name="Badouin H."/>
            <person name="Gouzy J."/>
            <person name="Grassa C.J."/>
            <person name="Murat F."/>
            <person name="Staton S.E."/>
            <person name="Cottret L."/>
            <person name="Lelandais-Briere C."/>
            <person name="Owens G.L."/>
            <person name="Carrere S."/>
            <person name="Mayjonade B."/>
            <person name="Legrand L."/>
            <person name="Gill N."/>
            <person name="Kane N.C."/>
            <person name="Bowers J.E."/>
            <person name="Hubner S."/>
            <person name="Bellec A."/>
            <person name="Berard A."/>
            <person name="Berges H."/>
            <person name="Blanchet N."/>
            <person name="Boniface M.C."/>
            <person name="Brunel D."/>
            <person name="Catrice O."/>
            <person name="Chaidir N."/>
            <person name="Claudel C."/>
            <person name="Donnadieu C."/>
            <person name="Faraut T."/>
            <person name="Fievet G."/>
            <person name="Helmstetter N."/>
            <person name="King M."/>
            <person name="Knapp S.J."/>
            <person name="Lai Z."/>
            <person name="Le Paslier M.C."/>
            <person name="Lippi Y."/>
            <person name="Lorenzon L."/>
            <person name="Mandel J.R."/>
            <person name="Marage G."/>
            <person name="Marchand G."/>
            <person name="Marquand E."/>
            <person name="Bret-Mestries E."/>
            <person name="Morien E."/>
            <person name="Nambeesan S."/>
            <person name="Nguyen T."/>
            <person name="Pegot-Espagnet P."/>
            <person name="Pouilly N."/>
            <person name="Raftis F."/>
            <person name="Sallet E."/>
            <person name="Schiex T."/>
            <person name="Thomas J."/>
            <person name="Vandecasteele C."/>
            <person name="Vares D."/>
            <person name="Vear F."/>
            <person name="Vautrin S."/>
            <person name="Crespi M."/>
            <person name="Mangin B."/>
            <person name="Burke J.M."/>
            <person name="Salse J."/>
            <person name="Munos S."/>
            <person name="Vincourt P."/>
            <person name="Rieseberg L.H."/>
            <person name="Langlade N.B."/>
        </authorList>
    </citation>
    <scope>NUCLEOTIDE SEQUENCE [LARGE SCALE GENOMIC DNA]</scope>
    <source>
        <strain evidence="3">cv. SF193</strain>
    </source>
</reference>
<proteinExistence type="predicted"/>
<protein>
    <submittedName>
        <fullName evidence="2">Uncharacterized protein</fullName>
    </submittedName>
</protein>
<accession>A0A251S8H1</accession>